<protein>
    <submittedName>
        <fullName evidence="3">Uncharacterized protein</fullName>
    </submittedName>
</protein>
<feature type="transmembrane region" description="Helical" evidence="2">
    <location>
        <begin position="93"/>
        <end position="114"/>
    </location>
</feature>
<evidence type="ECO:0000313" key="3">
    <source>
        <dbReference type="EMBL" id="PMD53074.1"/>
    </source>
</evidence>
<evidence type="ECO:0000313" key="4">
    <source>
        <dbReference type="Proteomes" id="UP000235371"/>
    </source>
</evidence>
<keyword evidence="2" id="KW-0472">Membrane</keyword>
<reference evidence="3 4" key="1">
    <citation type="submission" date="2016-04" db="EMBL/GenBank/DDBJ databases">
        <title>A degradative enzymes factory behind the ericoid mycorrhizal symbiosis.</title>
        <authorList>
            <consortium name="DOE Joint Genome Institute"/>
            <person name="Martino E."/>
            <person name="Morin E."/>
            <person name="Grelet G."/>
            <person name="Kuo A."/>
            <person name="Kohler A."/>
            <person name="Daghino S."/>
            <person name="Barry K."/>
            <person name="Choi C."/>
            <person name="Cichocki N."/>
            <person name="Clum A."/>
            <person name="Copeland A."/>
            <person name="Hainaut M."/>
            <person name="Haridas S."/>
            <person name="Labutti K."/>
            <person name="Lindquist E."/>
            <person name="Lipzen A."/>
            <person name="Khouja H.-R."/>
            <person name="Murat C."/>
            <person name="Ohm R."/>
            <person name="Olson A."/>
            <person name="Spatafora J."/>
            <person name="Veneault-Fourrey C."/>
            <person name="Henrissat B."/>
            <person name="Grigoriev I."/>
            <person name="Martin F."/>
            <person name="Perotto S."/>
        </authorList>
    </citation>
    <scope>NUCLEOTIDE SEQUENCE [LARGE SCALE GENOMIC DNA]</scope>
    <source>
        <strain evidence="3 4">E</strain>
    </source>
</reference>
<dbReference type="OrthoDB" id="10436905at2759"/>
<keyword evidence="2" id="KW-0812">Transmembrane</keyword>
<sequence>MKLLCNQTGESLRLRLTFQLPMSRGTSSSHLRCHIAIHHTSPIIQSHLVAELTCATAVADAFGDAIVVNVKASNVTGIASIFNDQPGWSKDSIMAITFGILGTVLGVAAVWVGAQNGMRRYRRCTNPGPPAGSAGDEEAIRYS</sequence>
<dbReference type="EMBL" id="KZ613895">
    <property type="protein sequence ID" value="PMD53074.1"/>
    <property type="molecule type" value="Genomic_DNA"/>
</dbReference>
<accession>A0A2J6SQN4</accession>
<organism evidence="3 4">
    <name type="scientific">Hyaloscypha bicolor E</name>
    <dbReference type="NCBI Taxonomy" id="1095630"/>
    <lineage>
        <taxon>Eukaryota</taxon>
        <taxon>Fungi</taxon>
        <taxon>Dikarya</taxon>
        <taxon>Ascomycota</taxon>
        <taxon>Pezizomycotina</taxon>
        <taxon>Leotiomycetes</taxon>
        <taxon>Helotiales</taxon>
        <taxon>Hyaloscyphaceae</taxon>
        <taxon>Hyaloscypha</taxon>
        <taxon>Hyaloscypha bicolor</taxon>
    </lineage>
</organism>
<gene>
    <name evidence="3" type="ORF">K444DRAFT_619740</name>
</gene>
<dbReference type="InParanoid" id="A0A2J6SQN4"/>
<feature type="region of interest" description="Disordered" evidence="1">
    <location>
        <begin position="124"/>
        <end position="143"/>
    </location>
</feature>
<dbReference type="Proteomes" id="UP000235371">
    <property type="component" value="Unassembled WGS sequence"/>
</dbReference>
<dbReference type="AlphaFoldDB" id="A0A2J6SQN4"/>
<dbReference type="GeneID" id="36589642"/>
<keyword evidence="4" id="KW-1185">Reference proteome</keyword>
<name>A0A2J6SQN4_9HELO</name>
<evidence type="ECO:0000256" key="2">
    <source>
        <dbReference type="SAM" id="Phobius"/>
    </source>
</evidence>
<evidence type="ECO:0000256" key="1">
    <source>
        <dbReference type="SAM" id="MobiDB-lite"/>
    </source>
</evidence>
<keyword evidence="2" id="KW-1133">Transmembrane helix</keyword>
<dbReference type="RefSeq" id="XP_024729978.1">
    <property type="nucleotide sequence ID" value="XM_024881565.1"/>
</dbReference>
<proteinExistence type="predicted"/>